<reference evidence="2" key="1">
    <citation type="journal article" date="2022" name="Mol. Ecol. Resour.">
        <title>The genomes of chicory, endive, great burdock and yacon provide insights into Asteraceae palaeo-polyploidization history and plant inulin production.</title>
        <authorList>
            <person name="Fan W."/>
            <person name="Wang S."/>
            <person name="Wang H."/>
            <person name="Wang A."/>
            <person name="Jiang F."/>
            <person name="Liu H."/>
            <person name="Zhao H."/>
            <person name="Xu D."/>
            <person name="Zhang Y."/>
        </authorList>
    </citation>
    <scope>NUCLEOTIDE SEQUENCE [LARGE SCALE GENOMIC DNA]</scope>
    <source>
        <strain evidence="2">cv. Punajuju</strain>
    </source>
</reference>
<reference evidence="1 2" key="2">
    <citation type="journal article" date="2022" name="Mol. Ecol. Resour.">
        <title>The genomes of chicory, endive, great burdock and yacon provide insights into Asteraceae paleo-polyploidization history and plant inulin production.</title>
        <authorList>
            <person name="Fan W."/>
            <person name="Wang S."/>
            <person name="Wang H."/>
            <person name="Wang A."/>
            <person name="Jiang F."/>
            <person name="Liu H."/>
            <person name="Zhao H."/>
            <person name="Xu D."/>
            <person name="Zhang Y."/>
        </authorList>
    </citation>
    <scope>NUCLEOTIDE SEQUENCE [LARGE SCALE GENOMIC DNA]</scope>
    <source>
        <strain evidence="2">cv. Punajuju</strain>
        <tissue evidence="1">Leaves</tissue>
    </source>
</reference>
<gene>
    <name evidence="1" type="ORF">L2E82_10535</name>
</gene>
<keyword evidence="2" id="KW-1185">Reference proteome</keyword>
<accession>A0ACB9GC14</accession>
<sequence>MNGSRISAVIFDLDGTLLNTEQVTKDLLKEFLVRYGKVVDMEKENKRLGMIHHESAIAIVKDYDLPITPQQYTQGIMPMYHEKWIQAKPLPGVNRLIRHLHKHGIPFALASNSVRKNVEVKLSSQKGWKEYFSVILGSDQVKSGKPSPDLVGIKAGKAANMQVVAVPSIQSESDQYSIADYVIHSFLDFQPELWALPPFDDWVMKALPIEPIHFKGLYKNGSLQELSDNSASDLPGQAWGVYFGWVEVDSQKRFKIVVSIKWDCSRGSFTRNIEACFINEQIDDEPMEVTLVGYIRGFHTKQKPATDSQILDQDKSIAEACLDLAAYCYKPCSHA</sequence>
<evidence type="ECO:0000313" key="2">
    <source>
        <dbReference type="Proteomes" id="UP001055811"/>
    </source>
</evidence>
<protein>
    <submittedName>
        <fullName evidence="1">Uncharacterized protein</fullName>
    </submittedName>
</protein>
<dbReference type="EMBL" id="CM042010">
    <property type="protein sequence ID" value="KAI3780551.1"/>
    <property type="molecule type" value="Genomic_DNA"/>
</dbReference>
<organism evidence="1 2">
    <name type="scientific">Cichorium intybus</name>
    <name type="common">Chicory</name>
    <dbReference type="NCBI Taxonomy" id="13427"/>
    <lineage>
        <taxon>Eukaryota</taxon>
        <taxon>Viridiplantae</taxon>
        <taxon>Streptophyta</taxon>
        <taxon>Embryophyta</taxon>
        <taxon>Tracheophyta</taxon>
        <taxon>Spermatophyta</taxon>
        <taxon>Magnoliopsida</taxon>
        <taxon>eudicotyledons</taxon>
        <taxon>Gunneridae</taxon>
        <taxon>Pentapetalae</taxon>
        <taxon>asterids</taxon>
        <taxon>campanulids</taxon>
        <taxon>Asterales</taxon>
        <taxon>Asteraceae</taxon>
        <taxon>Cichorioideae</taxon>
        <taxon>Cichorieae</taxon>
        <taxon>Cichoriinae</taxon>
        <taxon>Cichorium</taxon>
    </lineage>
</organism>
<comment type="caution">
    <text evidence="1">The sequence shown here is derived from an EMBL/GenBank/DDBJ whole genome shotgun (WGS) entry which is preliminary data.</text>
</comment>
<name>A0ACB9GC14_CICIN</name>
<dbReference type="Proteomes" id="UP001055811">
    <property type="component" value="Linkage Group LG02"/>
</dbReference>
<evidence type="ECO:0000313" key="1">
    <source>
        <dbReference type="EMBL" id="KAI3780551.1"/>
    </source>
</evidence>
<proteinExistence type="predicted"/>